<evidence type="ECO:0000256" key="1">
    <source>
        <dbReference type="SAM" id="Coils"/>
    </source>
</evidence>
<keyword evidence="4" id="KW-1185">Reference proteome</keyword>
<dbReference type="Proteomes" id="UP000195521">
    <property type="component" value="Unassembled WGS sequence"/>
</dbReference>
<reference evidence="4" key="1">
    <citation type="submission" date="2017-04" db="EMBL/GenBank/DDBJ databases">
        <title>Plasmodium gonderi genome.</title>
        <authorList>
            <person name="Arisue N."/>
            <person name="Honma H."/>
            <person name="Kawai S."/>
            <person name="Tougan T."/>
            <person name="Tanabe K."/>
            <person name="Horii T."/>
        </authorList>
    </citation>
    <scope>NUCLEOTIDE SEQUENCE [LARGE SCALE GENOMIC DNA]</scope>
    <source>
        <strain evidence="4">ATCC 30045</strain>
    </source>
</reference>
<dbReference type="EMBL" id="BDQF01000370">
    <property type="protein sequence ID" value="GAW84501.1"/>
    <property type="molecule type" value="Genomic_DNA"/>
</dbReference>
<name>A0A1Y1JPU6_PLAGO</name>
<dbReference type="GeneID" id="39745309"/>
<evidence type="ECO:0000313" key="4">
    <source>
        <dbReference type="Proteomes" id="UP000195521"/>
    </source>
</evidence>
<comment type="caution">
    <text evidence="3">The sequence shown here is derived from an EMBL/GenBank/DDBJ whole genome shotgun (WGS) entry which is preliminary data.</text>
</comment>
<keyword evidence="2" id="KW-0472">Membrane</keyword>
<proteinExistence type="predicted"/>
<evidence type="ECO:0000313" key="3">
    <source>
        <dbReference type="EMBL" id="GAW84501.1"/>
    </source>
</evidence>
<dbReference type="AlphaFoldDB" id="A0A1Y1JPU6"/>
<gene>
    <name evidence="3" type="ORF">PGO_003310</name>
</gene>
<organism evidence="3 4">
    <name type="scientific">Plasmodium gonderi</name>
    <dbReference type="NCBI Taxonomy" id="77519"/>
    <lineage>
        <taxon>Eukaryota</taxon>
        <taxon>Sar</taxon>
        <taxon>Alveolata</taxon>
        <taxon>Apicomplexa</taxon>
        <taxon>Aconoidasida</taxon>
        <taxon>Haemosporida</taxon>
        <taxon>Plasmodiidae</taxon>
        <taxon>Plasmodium</taxon>
        <taxon>Plasmodium (Plasmodium)</taxon>
    </lineage>
</organism>
<sequence>MIAQNSALHKVQIDKIIPRCYYDYKAVKNNYTGTEINTHLTNACREFCFNTLNQKSVDQCPFFSHCIDIGSYLYYTKDTVGDDQVRRCKYFSYKLMNEIKSKSLVCGNVKNCYNNMFTYIKKPNINLFKDLMHCINHAEDINDDILNIFRQLDVLYDKIEFLEWGSTTQLNIVVNVYLNLLKLCLHDDNKEITGLINALYDYNVEYEKHRTKTPWSTSNPRLPNYKEEKTKLMQELERRKKEALEIKLRTENASTSEIKSYVEFPENLELTASGTWVSISTAGLTIAIFSIFLILYKYTPYFSFLRQMIRKAMRIRNKKINHHLNLINSFEHTYNNPINSNYRIIYSSQDN</sequence>
<evidence type="ECO:0000256" key="2">
    <source>
        <dbReference type="SAM" id="Phobius"/>
    </source>
</evidence>
<keyword evidence="1" id="KW-0175">Coiled coil</keyword>
<feature type="transmembrane region" description="Helical" evidence="2">
    <location>
        <begin position="276"/>
        <end position="296"/>
    </location>
</feature>
<accession>A0A1Y1JPU6</accession>
<keyword evidence="2" id="KW-1133">Transmembrane helix</keyword>
<dbReference type="RefSeq" id="XP_028547090.1">
    <property type="nucleotide sequence ID" value="XM_028691289.1"/>
</dbReference>
<feature type="coiled-coil region" evidence="1">
    <location>
        <begin position="222"/>
        <end position="253"/>
    </location>
</feature>
<keyword evidence="2" id="KW-0812">Transmembrane</keyword>
<protein>
    <submittedName>
        <fullName evidence="3">Variable surface protein</fullName>
    </submittedName>
</protein>